<keyword evidence="3" id="KW-1185">Reference proteome</keyword>
<gene>
    <name evidence="2" type="ORF">FGF67_04580</name>
</gene>
<dbReference type="RefSeq" id="WP_139695305.1">
    <property type="nucleotide sequence ID" value="NZ_CP074074.1"/>
</dbReference>
<feature type="transmembrane region" description="Helical" evidence="1">
    <location>
        <begin position="160"/>
        <end position="184"/>
    </location>
</feature>
<organism evidence="2 3">
    <name type="scientific">Allotamlana fucoidanivorans</name>
    <dbReference type="NCBI Taxonomy" id="2583814"/>
    <lineage>
        <taxon>Bacteria</taxon>
        <taxon>Pseudomonadati</taxon>
        <taxon>Bacteroidota</taxon>
        <taxon>Flavobacteriia</taxon>
        <taxon>Flavobacteriales</taxon>
        <taxon>Flavobacteriaceae</taxon>
        <taxon>Allotamlana</taxon>
    </lineage>
</organism>
<dbReference type="OrthoDB" id="1143019at2"/>
<dbReference type="AlphaFoldDB" id="A0A5C4SNB8"/>
<feature type="transmembrane region" description="Helical" evidence="1">
    <location>
        <begin position="219"/>
        <end position="248"/>
    </location>
</feature>
<comment type="caution">
    <text evidence="2">The sequence shown here is derived from an EMBL/GenBank/DDBJ whole genome shotgun (WGS) entry which is preliminary data.</text>
</comment>
<proteinExistence type="predicted"/>
<reference evidence="2 3" key="1">
    <citation type="submission" date="2019-05" db="EMBL/GenBank/DDBJ databases">
        <title>Tamlana fucoidanivorans sp. nov., isolated from the surface of algae collected from Fujian province in China.</title>
        <authorList>
            <person name="Li J."/>
        </authorList>
    </citation>
    <scope>NUCLEOTIDE SEQUENCE [LARGE SCALE GENOMIC DNA]</scope>
    <source>
        <strain evidence="2 3">CW2-9</strain>
    </source>
</reference>
<accession>A0A5C4SNB8</accession>
<evidence type="ECO:0000256" key="1">
    <source>
        <dbReference type="SAM" id="Phobius"/>
    </source>
</evidence>
<evidence type="ECO:0000313" key="2">
    <source>
        <dbReference type="EMBL" id="TNJ45661.1"/>
    </source>
</evidence>
<dbReference type="InterPro" id="IPR022134">
    <property type="entry name" value="DUF3667"/>
</dbReference>
<protein>
    <submittedName>
        <fullName evidence="2">DUF3667 domain-containing protein</fullName>
    </submittedName>
</protein>
<evidence type="ECO:0000313" key="3">
    <source>
        <dbReference type="Proteomes" id="UP000308713"/>
    </source>
</evidence>
<name>A0A5C4SNB8_9FLAO</name>
<dbReference type="Pfam" id="PF12412">
    <property type="entry name" value="DUF3667"/>
    <property type="match status" value="1"/>
</dbReference>
<keyword evidence="1" id="KW-0472">Membrane</keyword>
<keyword evidence="1" id="KW-1133">Transmembrane helix</keyword>
<dbReference type="EMBL" id="VDCS01000004">
    <property type="protein sequence ID" value="TNJ45661.1"/>
    <property type="molecule type" value="Genomic_DNA"/>
</dbReference>
<keyword evidence="1" id="KW-0812">Transmembrane</keyword>
<feature type="transmembrane region" description="Helical" evidence="1">
    <location>
        <begin position="75"/>
        <end position="96"/>
    </location>
</feature>
<feature type="transmembrane region" description="Helical" evidence="1">
    <location>
        <begin position="190"/>
        <end position="207"/>
    </location>
</feature>
<feature type="transmembrane region" description="Helical" evidence="1">
    <location>
        <begin position="130"/>
        <end position="148"/>
    </location>
</feature>
<sequence length="259" mass="30147">MLCFNCKTKLIENAKYCYCCGEKATQERLTLKRLFQLYIQTFLNLDNLFFKTFLSLFYTPEDVINSYIKGIRKKYINVIGYFALALTFTGLELFILNNYFPEFSDLSKTATRETAHLSNQIVKSLQSHQTLVLICLIPIFTGITRLVFRKNKTYNYTELLVAHIYIFAHTTLITVVISIFAALINLSMVNIGWGLLVFKTLYLGFVLKRIYNKSFKSMALKLLSISLLIVIIYYLTIFVTISFIYFVFGETYLENLIHQ</sequence>
<dbReference type="Proteomes" id="UP000308713">
    <property type="component" value="Unassembled WGS sequence"/>
</dbReference>